<gene>
    <name evidence="5" type="ORF">PVK06_019650</name>
</gene>
<dbReference type="InterPro" id="IPR050369">
    <property type="entry name" value="RBOH/FRE"/>
</dbReference>
<accession>A0ABR0PKK2</accession>
<proteinExistence type="predicted"/>
<evidence type="ECO:0000313" key="6">
    <source>
        <dbReference type="Proteomes" id="UP001358586"/>
    </source>
</evidence>
<feature type="region of interest" description="Disordered" evidence="2">
    <location>
        <begin position="185"/>
        <end position="220"/>
    </location>
</feature>
<name>A0ABR0PKK2_GOSAR</name>
<evidence type="ECO:0000256" key="2">
    <source>
        <dbReference type="SAM" id="MobiDB-lite"/>
    </source>
</evidence>
<organism evidence="5 6">
    <name type="scientific">Gossypium arboreum</name>
    <name type="common">Tree cotton</name>
    <name type="synonym">Gossypium nanking</name>
    <dbReference type="NCBI Taxonomy" id="29729"/>
    <lineage>
        <taxon>Eukaryota</taxon>
        <taxon>Viridiplantae</taxon>
        <taxon>Streptophyta</taxon>
        <taxon>Embryophyta</taxon>
        <taxon>Tracheophyta</taxon>
        <taxon>Spermatophyta</taxon>
        <taxon>Magnoliopsida</taxon>
        <taxon>eudicotyledons</taxon>
        <taxon>Gunneridae</taxon>
        <taxon>Pentapetalae</taxon>
        <taxon>rosids</taxon>
        <taxon>malvids</taxon>
        <taxon>Malvales</taxon>
        <taxon>Malvaceae</taxon>
        <taxon>Malvoideae</taxon>
        <taxon>Gossypium</taxon>
    </lineage>
</organism>
<keyword evidence="6" id="KW-1185">Reference proteome</keyword>
<dbReference type="InterPro" id="IPR013121">
    <property type="entry name" value="Fe_red_NAD-bd_6"/>
</dbReference>
<dbReference type="Proteomes" id="UP001358586">
    <property type="component" value="Chromosome 6"/>
</dbReference>
<feature type="transmembrane region" description="Helical" evidence="3">
    <location>
        <begin position="149"/>
        <end position="171"/>
    </location>
</feature>
<dbReference type="InterPro" id="IPR039261">
    <property type="entry name" value="FNR_nucleotide-bd"/>
</dbReference>
<evidence type="ECO:0000259" key="4">
    <source>
        <dbReference type="Pfam" id="PF08030"/>
    </source>
</evidence>
<evidence type="ECO:0000256" key="3">
    <source>
        <dbReference type="SAM" id="Phobius"/>
    </source>
</evidence>
<keyword evidence="1" id="KW-0560">Oxidoreductase</keyword>
<keyword evidence="3" id="KW-0472">Membrane</keyword>
<evidence type="ECO:0000256" key="1">
    <source>
        <dbReference type="ARBA" id="ARBA00023002"/>
    </source>
</evidence>
<dbReference type="PANTHER" id="PTHR11972:SF44">
    <property type="entry name" value="RESPIRATORY BURST OXIDASE HOMOLOG PROTEIN E"/>
    <property type="match status" value="1"/>
</dbReference>
<dbReference type="Gene3D" id="3.40.50.80">
    <property type="entry name" value="Nucleotide-binding domain of ferredoxin-NADP reductase (FNR) module"/>
    <property type="match status" value="1"/>
</dbReference>
<dbReference type="EMBL" id="JARKNE010000006">
    <property type="protein sequence ID" value="KAK5824864.1"/>
    <property type="molecule type" value="Genomic_DNA"/>
</dbReference>
<comment type="caution">
    <text evidence="5">The sequence shown here is derived from an EMBL/GenBank/DDBJ whole genome shotgun (WGS) entry which is preliminary data.</text>
</comment>
<dbReference type="PANTHER" id="PTHR11972">
    <property type="entry name" value="NADPH OXIDASE"/>
    <property type="match status" value="1"/>
</dbReference>
<keyword evidence="3" id="KW-0812">Transmembrane</keyword>
<keyword evidence="3" id="KW-1133">Transmembrane helix</keyword>
<dbReference type="Pfam" id="PF08030">
    <property type="entry name" value="NAD_binding_6"/>
    <property type="match status" value="1"/>
</dbReference>
<reference evidence="5 6" key="1">
    <citation type="submission" date="2023-03" db="EMBL/GenBank/DDBJ databases">
        <title>WGS of Gossypium arboreum.</title>
        <authorList>
            <person name="Yu D."/>
        </authorList>
    </citation>
    <scope>NUCLEOTIDE SEQUENCE [LARGE SCALE GENOMIC DNA]</scope>
    <source>
        <tissue evidence="5">Leaf</tissue>
    </source>
</reference>
<protein>
    <recommendedName>
        <fullName evidence="4">Ferric reductase NAD binding domain-containing protein</fullName>
    </recommendedName>
</protein>
<sequence>MATLFAWKFLQYKNRAAFQVMGYCLCTDIGAAETLKLNMALIILPVCRITLTWLRSTKARSFVPFVENIIFHKTIACRIAIRVLVHAGSHLSCDFIRLTKASPERFALIASDFSHGERPTYSELLIGERPFNGLTGFNALWYSHHLLGVVYILLVILVGLGIGATAFISILRDLLNNSRAEDQMDLTTETTRSDDSRNSLASSSFTANSSSSDGGKKRPQRTRNAYFYRSLGNQGPLNGLKELLMKLQKWIIKIRLSCTITLQVLMKKGM</sequence>
<feature type="domain" description="Ferric reductase NAD binding" evidence="4">
    <location>
        <begin position="155"/>
        <end position="257"/>
    </location>
</feature>
<evidence type="ECO:0000313" key="5">
    <source>
        <dbReference type="EMBL" id="KAK5824864.1"/>
    </source>
</evidence>
<feature type="compositionally biased region" description="Low complexity" evidence="2">
    <location>
        <begin position="198"/>
        <end position="212"/>
    </location>
</feature>